<evidence type="ECO:0000256" key="1">
    <source>
        <dbReference type="SAM" id="MobiDB-lite"/>
    </source>
</evidence>
<evidence type="ECO:0000313" key="2">
    <source>
        <dbReference type="EMBL" id="CAD8565215.1"/>
    </source>
</evidence>
<organism evidence="2">
    <name type="scientific">Cafeteria roenbergensis</name>
    <name type="common">Marine flagellate</name>
    <dbReference type="NCBI Taxonomy" id="33653"/>
    <lineage>
        <taxon>Eukaryota</taxon>
        <taxon>Sar</taxon>
        <taxon>Stramenopiles</taxon>
        <taxon>Bigyra</taxon>
        <taxon>Opalozoa</taxon>
        <taxon>Bicosoecida</taxon>
        <taxon>Cafeteriaceae</taxon>
        <taxon>Cafeteria</taxon>
    </lineage>
</organism>
<protein>
    <submittedName>
        <fullName evidence="2">Uncharacterized protein</fullName>
    </submittedName>
</protein>
<sequence length="105" mass="11178">MDDTDTPALGGLRPAQLQGQDRNEVQEKPTEPHKPAAAAAVDIQRGALFNPGTPGARQRGTVTHPCWMADKAILHIESGTEITPLVRSTEDQVRTISKTDTPAAG</sequence>
<proteinExistence type="predicted"/>
<feature type="region of interest" description="Disordered" evidence="1">
    <location>
        <begin position="1"/>
        <end position="37"/>
    </location>
</feature>
<dbReference type="AlphaFoldDB" id="A0A7S0JYR2"/>
<name>A0A7S0JYR2_CAFRO</name>
<feature type="compositionally biased region" description="Basic and acidic residues" evidence="1">
    <location>
        <begin position="21"/>
        <end position="34"/>
    </location>
</feature>
<gene>
    <name evidence="2" type="ORF">CROE0942_LOCUS9593</name>
</gene>
<dbReference type="EMBL" id="HBET01014170">
    <property type="protein sequence ID" value="CAD8565215.1"/>
    <property type="molecule type" value="Transcribed_RNA"/>
</dbReference>
<accession>A0A7S0JYR2</accession>
<reference evidence="2" key="1">
    <citation type="submission" date="2021-01" db="EMBL/GenBank/DDBJ databases">
        <authorList>
            <person name="Corre E."/>
            <person name="Pelletier E."/>
            <person name="Niang G."/>
            <person name="Scheremetjew M."/>
            <person name="Finn R."/>
            <person name="Kale V."/>
            <person name="Holt S."/>
            <person name="Cochrane G."/>
            <person name="Meng A."/>
            <person name="Brown T."/>
            <person name="Cohen L."/>
        </authorList>
    </citation>
    <scope>NUCLEOTIDE SEQUENCE</scope>
    <source>
        <strain evidence="2">E4-10</strain>
    </source>
</reference>